<reference evidence="6 7" key="1">
    <citation type="submission" date="2017-03" db="EMBL/GenBank/DDBJ databases">
        <authorList>
            <person name="Afonso C.L."/>
            <person name="Miller P.J."/>
            <person name="Scott M.A."/>
            <person name="Spackman E."/>
            <person name="Goraichik I."/>
            <person name="Dimitrov K.M."/>
            <person name="Suarez D.L."/>
            <person name="Swayne D.E."/>
        </authorList>
    </citation>
    <scope>NUCLEOTIDE SEQUENCE [LARGE SCALE GENOMIC DNA]</scope>
    <source>
        <strain evidence="6 7">CECT 7023</strain>
    </source>
</reference>
<dbReference type="InterPro" id="IPR036866">
    <property type="entry name" value="RibonucZ/Hydroxyglut_hydro"/>
</dbReference>
<dbReference type="CDD" id="cd07720">
    <property type="entry name" value="OPHC2-like_MBL-fold"/>
    <property type="match status" value="1"/>
</dbReference>
<dbReference type="AlphaFoldDB" id="A0A1Y5S7M3"/>
<comment type="similarity">
    <text evidence="1">Belongs to the metallo-beta-lactamase superfamily.</text>
</comment>
<evidence type="ECO:0000313" key="7">
    <source>
        <dbReference type="Proteomes" id="UP000193900"/>
    </source>
</evidence>
<dbReference type="Proteomes" id="UP000193900">
    <property type="component" value="Unassembled WGS sequence"/>
</dbReference>
<dbReference type="SMART" id="SM00849">
    <property type="entry name" value="Lactamase_B"/>
    <property type="match status" value="1"/>
</dbReference>
<evidence type="ECO:0000256" key="3">
    <source>
        <dbReference type="ARBA" id="ARBA00022801"/>
    </source>
</evidence>
<dbReference type="RefSeq" id="WP_085878145.1">
    <property type="nucleotide sequence ID" value="NZ_FWFZ01000004.1"/>
</dbReference>
<proteinExistence type="inferred from homology"/>
<evidence type="ECO:0000256" key="1">
    <source>
        <dbReference type="ARBA" id="ARBA00007749"/>
    </source>
</evidence>
<keyword evidence="3" id="KW-0378">Hydrolase</keyword>
<dbReference type="SUPFAM" id="SSF56281">
    <property type="entry name" value="Metallo-hydrolase/oxidoreductase"/>
    <property type="match status" value="1"/>
</dbReference>
<sequence length="293" mass="32107">MSDTSTPIRPVIQRFRLGEAWVTTILDGAQLREPLRPPFMMDKDDAALQAIASENRLPWDQFENTYTPVVVELGGEVVLIDTGFGPGGRNAGAGMLRERLGQAGYGPEDITVVAFTHSHPDHIAGVMEGDTLAYPNARHVIGRVEFDAWKSGEGIPESRAANRDLFLKVIAPLEDQLTFVAEGQSVVPGIVAEEAFGHSLGHMMYRVTSGGQEALIWGDVTNHYAFSLRHPDSPVGFDDDKPQAIETRKRVLAMVADAGTLVIGHHMPFPAVGHVERDGDSYAWRPATYQLWI</sequence>
<dbReference type="OrthoDB" id="9773738at2"/>
<gene>
    <name evidence="6" type="ORF">ROA7023_01258</name>
</gene>
<keyword evidence="2" id="KW-0479">Metal-binding</keyword>
<feature type="domain" description="Metallo-beta-lactamase" evidence="5">
    <location>
        <begin position="65"/>
        <end position="265"/>
    </location>
</feature>
<dbReference type="EMBL" id="FWFZ01000004">
    <property type="protein sequence ID" value="SLN34185.1"/>
    <property type="molecule type" value="Genomic_DNA"/>
</dbReference>
<keyword evidence="4" id="KW-0862">Zinc</keyword>
<dbReference type="Pfam" id="PF00753">
    <property type="entry name" value="Lactamase_B"/>
    <property type="match status" value="1"/>
</dbReference>
<dbReference type="GO" id="GO:0046872">
    <property type="term" value="F:metal ion binding"/>
    <property type="evidence" value="ECO:0007669"/>
    <property type="project" value="UniProtKB-KW"/>
</dbReference>
<evidence type="ECO:0000313" key="6">
    <source>
        <dbReference type="EMBL" id="SLN34185.1"/>
    </source>
</evidence>
<name>A0A1Y5S7M3_9RHOB</name>
<dbReference type="InterPro" id="IPR051013">
    <property type="entry name" value="MBL_superfamily_lactonases"/>
</dbReference>
<dbReference type="Gene3D" id="3.60.15.10">
    <property type="entry name" value="Ribonuclease Z/Hydroxyacylglutathione hydrolase-like"/>
    <property type="match status" value="1"/>
</dbReference>
<accession>A0A1Y5S7M3</accession>
<dbReference type="InterPro" id="IPR001279">
    <property type="entry name" value="Metallo-B-lactamas"/>
</dbReference>
<organism evidence="6 7">
    <name type="scientific">Roseisalinus antarcticus</name>
    <dbReference type="NCBI Taxonomy" id="254357"/>
    <lineage>
        <taxon>Bacteria</taxon>
        <taxon>Pseudomonadati</taxon>
        <taxon>Pseudomonadota</taxon>
        <taxon>Alphaproteobacteria</taxon>
        <taxon>Rhodobacterales</taxon>
        <taxon>Roseobacteraceae</taxon>
        <taxon>Roseisalinus</taxon>
    </lineage>
</organism>
<dbReference type="PANTHER" id="PTHR42978:SF6">
    <property type="entry name" value="QUORUM-QUENCHING LACTONASE YTNP-RELATED"/>
    <property type="match status" value="1"/>
</dbReference>
<dbReference type="GO" id="GO:0016787">
    <property type="term" value="F:hydrolase activity"/>
    <property type="evidence" value="ECO:0007669"/>
    <property type="project" value="UniProtKB-KW"/>
</dbReference>
<evidence type="ECO:0000256" key="2">
    <source>
        <dbReference type="ARBA" id="ARBA00022723"/>
    </source>
</evidence>
<dbReference type="PANTHER" id="PTHR42978">
    <property type="entry name" value="QUORUM-QUENCHING LACTONASE YTNP-RELATED-RELATED"/>
    <property type="match status" value="1"/>
</dbReference>
<evidence type="ECO:0000256" key="4">
    <source>
        <dbReference type="ARBA" id="ARBA00022833"/>
    </source>
</evidence>
<protein>
    <submittedName>
        <fullName evidence="6">Metallo-beta-lactamase superfamily protein</fullName>
    </submittedName>
</protein>
<keyword evidence="7" id="KW-1185">Reference proteome</keyword>
<evidence type="ECO:0000259" key="5">
    <source>
        <dbReference type="SMART" id="SM00849"/>
    </source>
</evidence>